<organism evidence="1 2">
    <name type="scientific">Cordyceps fumosorosea (strain ARSEF 2679)</name>
    <name type="common">Isaria fumosorosea</name>
    <dbReference type="NCBI Taxonomy" id="1081104"/>
    <lineage>
        <taxon>Eukaryota</taxon>
        <taxon>Fungi</taxon>
        <taxon>Dikarya</taxon>
        <taxon>Ascomycota</taxon>
        <taxon>Pezizomycotina</taxon>
        <taxon>Sordariomycetes</taxon>
        <taxon>Hypocreomycetidae</taxon>
        <taxon>Hypocreales</taxon>
        <taxon>Cordycipitaceae</taxon>
        <taxon>Cordyceps</taxon>
    </lineage>
</organism>
<protein>
    <recommendedName>
        <fullName evidence="3">ATP-binding protein</fullName>
    </recommendedName>
</protein>
<accession>A0A167TRL1</accession>
<dbReference type="EMBL" id="AZHB01000014">
    <property type="protein sequence ID" value="OAA60873.1"/>
    <property type="molecule type" value="Genomic_DNA"/>
</dbReference>
<dbReference type="RefSeq" id="XP_018703544.1">
    <property type="nucleotide sequence ID" value="XM_018849517.1"/>
</dbReference>
<dbReference type="AlphaFoldDB" id="A0A167TRL1"/>
<dbReference type="Pfam" id="PF13671">
    <property type="entry name" value="AAA_33"/>
    <property type="match status" value="1"/>
</dbReference>
<dbReference type="PANTHER" id="PTHR37807:SF3">
    <property type="entry name" value="OS07G0160300 PROTEIN"/>
    <property type="match status" value="1"/>
</dbReference>
<reference evidence="1 2" key="1">
    <citation type="journal article" date="2016" name="Genome Biol. Evol.">
        <title>Divergent and convergent evolution of fungal pathogenicity.</title>
        <authorList>
            <person name="Shang Y."/>
            <person name="Xiao G."/>
            <person name="Zheng P."/>
            <person name="Cen K."/>
            <person name="Zhan S."/>
            <person name="Wang C."/>
        </authorList>
    </citation>
    <scope>NUCLEOTIDE SEQUENCE [LARGE SCALE GENOMIC DNA]</scope>
    <source>
        <strain evidence="1 2">ARSEF 2679</strain>
    </source>
</reference>
<dbReference type="GeneID" id="30022204"/>
<keyword evidence="2" id="KW-1185">Reference proteome</keyword>
<comment type="caution">
    <text evidence="1">The sequence shown here is derived from an EMBL/GenBank/DDBJ whole genome shotgun (WGS) entry which is preliminary data.</text>
</comment>
<gene>
    <name evidence="1" type="ORF">ISF_05912</name>
</gene>
<name>A0A167TRL1_CORFA</name>
<evidence type="ECO:0008006" key="3">
    <source>
        <dbReference type="Google" id="ProtNLM"/>
    </source>
</evidence>
<dbReference type="Gene3D" id="3.40.50.300">
    <property type="entry name" value="P-loop containing nucleotide triphosphate hydrolases"/>
    <property type="match status" value="1"/>
</dbReference>
<proteinExistence type="predicted"/>
<evidence type="ECO:0000313" key="2">
    <source>
        <dbReference type="Proteomes" id="UP000076744"/>
    </source>
</evidence>
<dbReference type="SUPFAM" id="SSF52540">
    <property type="entry name" value="P-loop containing nucleoside triphosphate hydrolases"/>
    <property type="match status" value="1"/>
</dbReference>
<dbReference type="Proteomes" id="UP000076744">
    <property type="component" value="Unassembled WGS sequence"/>
</dbReference>
<dbReference type="OrthoDB" id="3231855at2759"/>
<evidence type="ECO:0000313" key="1">
    <source>
        <dbReference type="EMBL" id="OAA60873.1"/>
    </source>
</evidence>
<dbReference type="InterPro" id="IPR027417">
    <property type="entry name" value="P-loop_NTPase"/>
</dbReference>
<sequence>MSGAPGSGKSTLARLLRPLVGGAVVDHDILRSAFLTAGLDFQAAARSAYRLQWALAEDLVARQGLSVIVDSTCNYPETLAEGGALAERHGCDYWYVECRVRDVDLLDGRLRARPAPMPSQRGGVDDYPAGAVEGGVADEDPKERFVTQMGNPCRPATEENVIIVDGTERPEKLREDILKRILG</sequence>
<dbReference type="STRING" id="1081104.A0A167TRL1"/>
<dbReference type="PANTHER" id="PTHR37807">
    <property type="entry name" value="OS07G0160300 PROTEIN"/>
    <property type="match status" value="1"/>
</dbReference>